<evidence type="ECO:0008006" key="4">
    <source>
        <dbReference type="Google" id="ProtNLM"/>
    </source>
</evidence>
<accession>A0A077AVW0</accession>
<evidence type="ECO:0000313" key="2">
    <source>
        <dbReference type="EMBL" id="AIK97287.1"/>
    </source>
</evidence>
<dbReference type="Proteomes" id="UP000028926">
    <property type="component" value="Chromosome"/>
</dbReference>
<dbReference type="EMBL" id="CP008941">
    <property type="protein sequence ID" value="AIK97287.1"/>
    <property type="molecule type" value="Genomic_DNA"/>
</dbReference>
<dbReference type="AlphaFoldDB" id="A0A077AVW0"/>
<dbReference type="STRING" id="91604.ID47_11900"/>
<feature type="compositionally biased region" description="Polar residues" evidence="1">
    <location>
        <begin position="1"/>
        <end position="15"/>
    </location>
</feature>
<keyword evidence="3" id="KW-1185">Reference proteome</keyword>
<feature type="region of interest" description="Disordered" evidence="1">
    <location>
        <begin position="1"/>
        <end position="28"/>
    </location>
</feature>
<dbReference type="OrthoDB" id="7862954at2"/>
<sequence>MSVQANQFSTLLHSHTSLKPKSHVDPAEAREAAHKFEASFVSHIIQQLFSGNDKGLFGGGEMEVMFRSIWAGKIAESMPGKFGIAEAVYPILLRNQEAPNVK</sequence>
<name>A0A077AVW0_9PROT</name>
<evidence type="ECO:0000256" key="1">
    <source>
        <dbReference type="SAM" id="MobiDB-lite"/>
    </source>
</evidence>
<organism evidence="2 3">
    <name type="scientific">Candidatus Odyssella acanthamoebae</name>
    <dbReference type="NCBI Taxonomy" id="91604"/>
    <lineage>
        <taxon>Bacteria</taxon>
        <taxon>Pseudomonadati</taxon>
        <taxon>Pseudomonadota</taxon>
        <taxon>Alphaproteobacteria</taxon>
        <taxon>Holosporales</taxon>
        <taxon>Candidatus Paracaedibacteraceae</taxon>
        <taxon>Candidatus Odyssella</taxon>
    </lineage>
</organism>
<gene>
    <name evidence="2" type="ORF">ID47_11900</name>
</gene>
<dbReference type="KEGG" id="paca:ID47_11900"/>
<dbReference type="eggNOG" id="ENOG5032EVU">
    <property type="taxonomic scope" value="Bacteria"/>
</dbReference>
<proteinExistence type="predicted"/>
<evidence type="ECO:0000313" key="3">
    <source>
        <dbReference type="Proteomes" id="UP000028926"/>
    </source>
</evidence>
<reference evidence="2 3" key="1">
    <citation type="submission" date="2014-07" db="EMBL/GenBank/DDBJ databases">
        <title>Comparative genomic insights into amoeba endosymbionts belonging to the families of Holosporaceae and Candidatus Midichloriaceae within Rickettsiales.</title>
        <authorList>
            <person name="Wang Z."/>
            <person name="Wu M."/>
        </authorList>
    </citation>
    <scope>NUCLEOTIDE SEQUENCE [LARGE SCALE GENOMIC DNA]</scope>
    <source>
        <strain evidence="2">PRA3</strain>
    </source>
</reference>
<protein>
    <recommendedName>
        <fullName evidence="4">Flagellar protein FlgJ N-terminal domain-containing protein</fullName>
    </recommendedName>
</protein>
<dbReference type="HOGENOM" id="CLU_2272291_0_0_5"/>
<dbReference type="RefSeq" id="WP_038466680.1">
    <property type="nucleotide sequence ID" value="NZ_CP008941.1"/>
</dbReference>